<dbReference type="GeneID" id="81439824"/>
<keyword evidence="3" id="KW-1185">Reference proteome</keyword>
<reference evidence="2" key="1">
    <citation type="submission" date="2022-11" db="EMBL/GenBank/DDBJ databases">
        <authorList>
            <person name="Petersen C."/>
        </authorList>
    </citation>
    <scope>NUCLEOTIDE SEQUENCE</scope>
    <source>
        <strain evidence="2">IBT 29864</strain>
    </source>
</reference>
<evidence type="ECO:0000313" key="3">
    <source>
        <dbReference type="Proteomes" id="UP001147782"/>
    </source>
</evidence>
<gene>
    <name evidence="2" type="ORF">N7496_007726</name>
</gene>
<sequence>MNEKEEIESSQPSGQSQKKVSLQAGTSKPMRLPVAVLGFAATDRWYPMVTQSTFEYPARSL</sequence>
<proteinExistence type="predicted"/>
<evidence type="ECO:0000256" key="1">
    <source>
        <dbReference type="SAM" id="MobiDB-lite"/>
    </source>
</evidence>
<dbReference type="EMBL" id="JAPZBS010000007">
    <property type="protein sequence ID" value="KAJ5367966.1"/>
    <property type="molecule type" value="Genomic_DNA"/>
</dbReference>
<reference evidence="2" key="2">
    <citation type="journal article" date="2023" name="IMA Fungus">
        <title>Comparative genomic study of the Penicillium genus elucidates a diverse pangenome and 15 lateral gene transfer events.</title>
        <authorList>
            <person name="Petersen C."/>
            <person name="Sorensen T."/>
            <person name="Nielsen M.R."/>
            <person name="Sondergaard T.E."/>
            <person name="Sorensen J.L."/>
            <person name="Fitzpatrick D.A."/>
            <person name="Frisvad J.C."/>
            <person name="Nielsen K.L."/>
        </authorList>
    </citation>
    <scope>NUCLEOTIDE SEQUENCE</scope>
    <source>
        <strain evidence="2">IBT 29864</strain>
    </source>
</reference>
<feature type="region of interest" description="Disordered" evidence="1">
    <location>
        <begin position="1"/>
        <end position="26"/>
    </location>
</feature>
<dbReference type="RefSeq" id="XP_056552708.1">
    <property type="nucleotide sequence ID" value="XM_056700645.1"/>
</dbReference>
<comment type="caution">
    <text evidence="2">The sequence shown here is derived from an EMBL/GenBank/DDBJ whole genome shotgun (WGS) entry which is preliminary data.</text>
</comment>
<organism evidence="2 3">
    <name type="scientific">Penicillium cataractarum</name>
    <dbReference type="NCBI Taxonomy" id="2100454"/>
    <lineage>
        <taxon>Eukaryota</taxon>
        <taxon>Fungi</taxon>
        <taxon>Dikarya</taxon>
        <taxon>Ascomycota</taxon>
        <taxon>Pezizomycotina</taxon>
        <taxon>Eurotiomycetes</taxon>
        <taxon>Eurotiomycetidae</taxon>
        <taxon>Eurotiales</taxon>
        <taxon>Aspergillaceae</taxon>
        <taxon>Penicillium</taxon>
    </lineage>
</organism>
<name>A0A9W9RX34_9EURO</name>
<evidence type="ECO:0000313" key="2">
    <source>
        <dbReference type="EMBL" id="KAJ5367966.1"/>
    </source>
</evidence>
<dbReference type="AlphaFoldDB" id="A0A9W9RX34"/>
<feature type="compositionally biased region" description="Polar residues" evidence="1">
    <location>
        <begin position="9"/>
        <end position="26"/>
    </location>
</feature>
<accession>A0A9W9RX34</accession>
<protein>
    <submittedName>
        <fullName evidence="2">Uncharacterized protein</fullName>
    </submittedName>
</protein>
<dbReference type="Proteomes" id="UP001147782">
    <property type="component" value="Unassembled WGS sequence"/>
</dbReference>